<gene>
    <name evidence="2" type="ORF">CFB84_30880</name>
</gene>
<dbReference type="Proteomes" id="UP000214600">
    <property type="component" value="Unassembled WGS sequence"/>
</dbReference>
<comment type="caution">
    <text evidence="2">The sequence shown here is derived from an EMBL/GenBank/DDBJ whole genome shotgun (WGS) entry which is preliminary data.</text>
</comment>
<name>A0A228I406_9BURK</name>
<protein>
    <submittedName>
        <fullName evidence="2">Uncharacterized protein</fullName>
    </submittedName>
</protein>
<evidence type="ECO:0000313" key="2">
    <source>
        <dbReference type="EMBL" id="OXI37096.1"/>
    </source>
</evidence>
<dbReference type="EMBL" id="NKFA01000018">
    <property type="protein sequence ID" value="OXI37096.1"/>
    <property type="molecule type" value="Genomic_DNA"/>
</dbReference>
<organism evidence="2 3">
    <name type="scientific">Burkholderia aenigmatica</name>
    <dbReference type="NCBI Taxonomy" id="2015348"/>
    <lineage>
        <taxon>Bacteria</taxon>
        <taxon>Pseudomonadati</taxon>
        <taxon>Pseudomonadota</taxon>
        <taxon>Betaproteobacteria</taxon>
        <taxon>Burkholderiales</taxon>
        <taxon>Burkholderiaceae</taxon>
        <taxon>Burkholderia</taxon>
        <taxon>Burkholderia cepacia complex</taxon>
    </lineage>
</organism>
<evidence type="ECO:0000256" key="1">
    <source>
        <dbReference type="SAM" id="MobiDB-lite"/>
    </source>
</evidence>
<accession>A0A228I406</accession>
<reference evidence="3" key="1">
    <citation type="submission" date="2017-06" db="EMBL/GenBank/DDBJ databases">
        <authorList>
            <person name="LiPuma J."/>
            <person name="Spilker T."/>
        </authorList>
    </citation>
    <scope>NUCLEOTIDE SEQUENCE [LARGE SCALE GENOMIC DNA]</scope>
    <source>
        <strain evidence="3">AU17325</strain>
    </source>
</reference>
<feature type="region of interest" description="Disordered" evidence="1">
    <location>
        <begin position="1"/>
        <end position="37"/>
    </location>
</feature>
<evidence type="ECO:0000313" key="3">
    <source>
        <dbReference type="Proteomes" id="UP000214600"/>
    </source>
</evidence>
<proteinExistence type="predicted"/>
<sequence length="101" mass="11155">MERGNPSAEYSRAPKTLPPAGFRALHRPHQQRERREPVLARATLPVASRSARARRSAIGARCSVLGARRSAIGDWRLAIGDWRENVPTMREAATRFAPGNG</sequence>
<reference evidence="2 3" key="2">
    <citation type="submission" date="2017-08" db="EMBL/GenBank/DDBJ databases">
        <title>WGS of novel Burkholderia cepaca complex species.</title>
        <authorList>
            <person name="Lipuma J."/>
            <person name="Spilker T."/>
        </authorList>
    </citation>
    <scope>NUCLEOTIDE SEQUENCE [LARGE SCALE GENOMIC DNA]</scope>
    <source>
        <strain evidence="2 3">AU17325</strain>
    </source>
</reference>
<dbReference type="AlphaFoldDB" id="A0A228I406"/>